<dbReference type="AlphaFoldDB" id="A0A1S9I1S3"/>
<keyword evidence="2" id="KW-0813">Transport</keyword>
<dbReference type="InterPro" id="IPR050166">
    <property type="entry name" value="ABC_transporter_ATP-bind"/>
</dbReference>
<keyword evidence="10" id="KW-1185">Reference proteome</keyword>
<dbReference type="RefSeq" id="WP_089152951.1">
    <property type="nucleotide sequence ID" value="NZ_JADPGM010000004.1"/>
</dbReference>
<keyword evidence="3" id="KW-1003">Cell membrane</keyword>
<dbReference type="GO" id="GO:0005886">
    <property type="term" value="C:plasma membrane"/>
    <property type="evidence" value="ECO:0007669"/>
    <property type="project" value="UniProtKB-SubCell"/>
</dbReference>
<dbReference type="Gene3D" id="3.40.50.300">
    <property type="entry name" value="P-loop containing nucleotide triphosphate hydrolases"/>
    <property type="match status" value="1"/>
</dbReference>
<name>A0A1S9I1S3_9CLOT</name>
<evidence type="ECO:0000256" key="3">
    <source>
        <dbReference type="ARBA" id="ARBA00022475"/>
    </source>
</evidence>
<sequence length="252" mass="28640">MYDIHIKSLGFAYEDKCVLKDINIDIKSGEFICILGPSGCGKSTLLKLISGLIKPTSGKILINEKYIEGPGLDRGVVFQDYSLFSWMSAGKNIELALEQAYKNMKRKEREEIAKEYLEKVGLKDIYNKLPGNLSGGMRQRAAIARAFAINPPILLMDEPFGALDAVTRAKLQNLTLDLWNSSKKERKTIIFVTHDVDEALLIAEKIIIMGSHNKGIKKIIEIDQKEHKDRRNIYLNSYFLELKEELIKMLDF</sequence>
<evidence type="ECO:0000313" key="9">
    <source>
        <dbReference type="EMBL" id="OOO64273.1"/>
    </source>
</evidence>
<feature type="domain" description="ABC transporter" evidence="7">
    <location>
        <begin position="4"/>
        <end position="236"/>
    </location>
</feature>
<dbReference type="PANTHER" id="PTHR42788">
    <property type="entry name" value="TAURINE IMPORT ATP-BINDING PROTEIN-RELATED"/>
    <property type="match status" value="1"/>
</dbReference>
<dbReference type="EMBL" id="MRAE01000032">
    <property type="protein sequence ID" value="OOO64273.1"/>
    <property type="molecule type" value="Genomic_DNA"/>
</dbReference>
<evidence type="ECO:0000256" key="2">
    <source>
        <dbReference type="ARBA" id="ARBA00022448"/>
    </source>
</evidence>
<gene>
    <name evidence="8" type="ORF">BS637_05135</name>
    <name evidence="9" type="ORF">BS638_11170</name>
</gene>
<evidence type="ECO:0000313" key="11">
    <source>
        <dbReference type="Proteomes" id="UP000190256"/>
    </source>
</evidence>
<dbReference type="CDD" id="cd03293">
    <property type="entry name" value="ABC_NrtD_SsuB_transporters"/>
    <property type="match status" value="1"/>
</dbReference>
<dbReference type="PROSITE" id="PS50893">
    <property type="entry name" value="ABC_TRANSPORTER_2"/>
    <property type="match status" value="1"/>
</dbReference>
<accession>A0A1S9I1S3</accession>
<evidence type="ECO:0000256" key="4">
    <source>
        <dbReference type="ARBA" id="ARBA00022741"/>
    </source>
</evidence>
<dbReference type="Pfam" id="PF00005">
    <property type="entry name" value="ABC_tran"/>
    <property type="match status" value="1"/>
</dbReference>
<comment type="caution">
    <text evidence="9">The sequence shown here is derived from an EMBL/GenBank/DDBJ whole genome shotgun (WGS) entry which is preliminary data.</text>
</comment>
<dbReference type="OrthoDB" id="9802264at2"/>
<dbReference type="GO" id="GO:0016887">
    <property type="term" value="F:ATP hydrolysis activity"/>
    <property type="evidence" value="ECO:0007669"/>
    <property type="project" value="InterPro"/>
</dbReference>
<comment type="subcellular location">
    <subcellularLocation>
        <location evidence="1">Cell membrane</location>
        <topology evidence="1">Peripheral membrane protein</topology>
    </subcellularLocation>
</comment>
<dbReference type="STRING" id="1962263.BS637_05135"/>
<evidence type="ECO:0000256" key="1">
    <source>
        <dbReference type="ARBA" id="ARBA00004202"/>
    </source>
</evidence>
<dbReference type="InterPro" id="IPR027417">
    <property type="entry name" value="P-loop_NTPase"/>
</dbReference>
<dbReference type="InterPro" id="IPR003439">
    <property type="entry name" value="ABC_transporter-like_ATP-bd"/>
</dbReference>
<dbReference type="SMART" id="SM00382">
    <property type="entry name" value="AAA"/>
    <property type="match status" value="1"/>
</dbReference>
<protein>
    <submittedName>
        <fullName evidence="9">Sulfonate ABC transporter ATP-binding protein</fullName>
    </submittedName>
</protein>
<evidence type="ECO:0000313" key="8">
    <source>
        <dbReference type="EMBL" id="OOO62672.1"/>
    </source>
</evidence>
<keyword evidence="4" id="KW-0547">Nucleotide-binding</keyword>
<reference evidence="8 10" key="1">
    <citation type="submission" date="2016-12" db="EMBL/GenBank/DDBJ databases">
        <title>Clostridium tepidum sp. nov., a close relative of Clostridium sporogenes and Clostridium botulinum Group I.</title>
        <authorList>
            <person name="Dobritsa A.P."/>
            <person name="Kutumbaka K."/>
            <person name="Werner K."/>
            <person name="Samadpour M."/>
        </authorList>
    </citation>
    <scope>NUCLEOTIDE SEQUENCE [LARGE SCALE GENOMIC DNA]</scope>
    <source>
        <strain evidence="8 10">PE</strain>
    </source>
</reference>
<evidence type="ECO:0000256" key="5">
    <source>
        <dbReference type="ARBA" id="ARBA00022840"/>
    </source>
</evidence>
<keyword evidence="6" id="KW-0472">Membrane</keyword>
<dbReference type="InterPro" id="IPR017871">
    <property type="entry name" value="ABC_transporter-like_CS"/>
</dbReference>
<keyword evidence="5 9" id="KW-0067">ATP-binding</keyword>
<organism evidence="9 11">
    <name type="scientific">Clostridium tepidum</name>
    <dbReference type="NCBI Taxonomy" id="1962263"/>
    <lineage>
        <taxon>Bacteria</taxon>
        <taxon>Bacillati</taxon>
        <taxon>Bacillota</taxon>
        <taxon>Clostridia</taxon>
        <taxon>Eubacteriales</taxon>
        <taxon>Clostridiaceae</taxon>
        <taxon>Clostridium</taxon>
    </lineage>
</organism>
<evidence type="ECO:0000313" key="10">
    <source>
        <dbReference type="Proteomes" id="UP000190206"/>
    </source>
</evidence>
<proteinExistence type="predicted"/>
<reference evidence="9 11" key="2">
    <citation type="submission" date="2016-12" db="EMBL/GenBank/DDBJ databases">
        <title>Clostridium tepidum sp. nov., a close relative of Clostridium sporogenes and Clostridium botulinum Group I.</title>
        <authorList>
            <person name="Dobritsa A.P."/>
            <person name="Kutumbaka K.K."/>
            <person name="Werner K."/>
            <person name="Wiedmann M."/>
            <person name="Asmus A."/>
            <person name="Samadpour M."/>
        </authorList>
    </citation>
    <scope>NUCLEOTIDE SEQUENCE [LARGE SCALE GENOMIC DNA]</scope>
    <source>
        <strain evidence="9 11">IEH 97212</strain>
    </source>
</reference>
<dbReference type="PANTHER" id="PTHR42788:SF7">
    <property type="entry name" value="NITRATE ABC TRANSPORTER ATP-BINDING PROTEIN"/>
    <property type="match status" value="1"/>
</dbReference>
<dbReference type="Proteomes" id="UP000190256">
    <property type="component" value="Unassembled WGS sequence"/>
</dbReference>
<dbReference type="GO" id="GO:0005524">
    <property type="term" value="F:ATP binding"/>
    <property type="evidence" value="ECO:0007669"/>
    <property type="project" value="UniProtKB-KW"/>
</dbReference>
<evidence type="ECO:0000256" key="6">
    <source>
        <dbReference type="ARBA" id="ARBA00023136"/>
    </source>
</evidence>
<dbReference type="Proteomes" id="UP000190206">
    <property type="component" value="Unassembled WGS sequence"/>
</dbReference>
<dbReference type="SUPFAM" id="SSF52540">
    <property type="entry name" value="P-loop containing nucleoside triphosphate hydrolases"/>
    <property type="match status" value="1"/>
</dbReference>
<evidence type="ECO:0000259" key="7">
    <source>
        <dbReference type="PROSITE" id="PS50893"/>
    </source>
</evidence>
<dbReference type="EMBL" id="MRAD01000004">
    <property type="protein sequence ID" value="OOO62672.1"/>
    <property type="molecule type" value="Genomic_DNA"/>
</dbReference>
<dbReference type="PROSITE" id="PS00211">
    <property type="entry name" value="ABC_TRANSPORTER_1"/>
    <property type="match status" value="1"/>
</dbReference>
<dbReference type="InterPro" id="IPR003593">
    <property type="entry name" value="AAA+_ATPase"/>
</dbReference>